<evidence type="ECO:0000313" key="1">
    <source>
        <dbReference type="EMBL" id="QCK13794.1"/>
    </source>
</evidence>
<gene>
    <name evidence="1" type="ORF">DCC35_02975</name>
</gene>
<dbReference type="Proteomes" id="UP000298616">
    <property type="component" value="Chromosome"/>
</dbReference>
<dbReference type="KEGG" id="fpf:DCC35_02975"/>
<dbReference type="EMBL" id="CP028923">
    <property type="protein sequence ID" value="QCK13794.1"/>
    <property type="molecule type" value="Genomic_DNA"/>
</dbReference>
<organism evidence="1 2">
    <name type="scientific">Mangrovivirga cuniculi</name>
    <dbReference type="NCBI Taxonomy" id="2715131"/>
    <lineage>
        <taxon>Bacteria</taxon>
        <taxon>Pseudomonadati</taxon>
        <taxon>Bacteroidota</taxon>
        <taxon>Cytophagia</taxon>
        <taxon>Cytophagales</taxon>
        <taxon>Mangrovivirgaceae</taxon>
        <taxon>Mangrovivirga</taxon>
    </lineage>
</organism>
<dbReference type="RefSeq" id="WP_137089388.1">
    <property type="nucleotide sequence ID" value="NZ_CP028923.1"/>
</dbReference>
<dbReference type="OrthoDB" id="955005at2"/>
<keyword evidence="2" id="KW-1185">Reference proteome</keyword>
<reference evidence="1 2" key="1">
    <citation type="submission" date="2018-04" db="EMBL/GenBank/DDBJ databases">
        <title>Complete genome uncultured novel isolate.</title>
        <authorList>
            <person name="Merlino G."/>
        </authorList>
    </citation>
    <scope>NUCLEOTIDE SEQUENCE [LARGE SCALE GENOMIC DNA]</scope>
    <source>
        <strain evidence="2">R1DC9</strain>
    </source>
</reference>
<evidence type="ECO:0008006" key="3">
    <source>
        <dbReference type="Google" id="ProtNLM"/>
    </source>
</evidence>
<dbReference type="AlphaFoldDB" id="A0A4D7JYP3"/>
<accession>A0A4D7JYP3</accession>
<evidence type="ECO:0000313" key="2">
    <source>
        <dbReference type="Proteomes" id="UP000298616"/>
    </source>
</evidence>
<sequence>MTQEEKKAFILLKSVIFHYHGLDEDEEKMLSDTADELDAHEELEWANSFIAEDYYTAFQRARSLLNDVIGHLDKDKKLNYIKLVWEANNQKGYITEMEATAMLKLAKDWDVERELIEMIRK</sequence>
<protein>
    <recommendedName>
        <fullName evidence="3">Co-chaperone DjlA N-terminal domain-containing protein</fullName>
    </recommendedName>
</protein>
<proteinExistence type="predicted"/>
<name>A0A4D7JYP3_9BACT</name>